<reference evidence="1" key="1">
    <citation type="submission" date="2022-03" db="EMBL/GenBank/DDBJ databases">
        <authorList>
            <person name="Tunstrom K."/>
        </authorList>
    </citation>
    <scope>NUCLEOTIDE SEQUENCE</scope>
</reference>
<evidence type="ECO:0000313" key="1">
    <source>
        <dbReference type="EMBL" id="CAH2098857.1"/>
    </source>
</evidence>
<comment type="caution">
    <text evidence="1">The sequence shown here is derived from an EMBL/GenBank/DDBJ whole genome shotgun (WGS) entry which is preliminary data.</text>
</comment>
<protein>
    <submittedName>
        <fullName evidence="1">Uncharacterized protein</fullName>
    </submittedName>
</protein>
<gene>
    <name evidence="1" type="ORF">EEDITHA_LOCUS13931</name>
</gene>
<dbReference type="AlphaFoldDB" id="A0AAU9ULW2"/>
<organism evidence="1 2">
    <name type="scientific">Euphydryas editha</name>
    <name type="common">Edith's checkerspot</name>
    <dbReference type="NCBI Taxonomy" id="104508"/>
    <lineage>
        <taxon>Eukaryota</taxon>
        <taxon>Metazoa</taxon>
        <taxon>Ecdysozoa</taxon>
        <taxon>Arthropoda</taxon>
        <taxon>Hexapoda</taxon>
        <taxon>Insecta</taxon>
        <taxon>Pterygota</taxon>
        <taxon>Neoptera</taxon>
        <taxon>Endopterygota</taxon>
        <taxon>Lepidoptera</taxon>
        <taxon>Glossata</taxon>
        <taxon>Ditrysia</taxon>
        <taxon>Papilionoidea</taxon>
        <taxon>Nymphalidae</taxon>
        <taxon>Nymphalinae</taxon>
        <taxon>Euphydryas</taxon>
    </lineage>
</organism>
<evidence type="ECO:0000313" key="2">
    <source>
        <dbReference type="Proteomes" id="UP001153954"/>
    </source>
</evidence>
<sequence>MVLVANAGLRTPSGALAHYLTDYRSDYLRPPEPRAHPRSSLSLRADSADVDVRVLPHTVSVHALRRQSRVHSPVSPLCDCLPVDPIPPPELFDF</sequence>
<proteinExistence type="predicted"/>
<name>A0AAU9ULW2_EUPED</name>
<accession>A0AAU9ULW2</accession>
<dbReference type="EMBL" id="CAKOGL010000020">
    <property type="protein sequence ID" value="CAH2098857.1"/>
    <property type="molecule type" value="Genomic_DNA"/>
</dbReference>
<keyword evidence="2" id="KW-1185">Reference proteome</keyword>
<dbReference type="Proteomes" id="UP001153954">
    <property type="component" value="Unassembled WGS sequence"/>
</dbReference>